<dbReference type="Gene3D" id="2.60.40.3970">
    <property type="match status" value="1"/>
</dbReference>
<dbReference type="AlphaFoldDB" id="A0AAW3PF84"/>
<sequence>MTVYPMSLAIDTAKTQAAQIRVYSKSDEVQYVKVSVKKVIEPATDREHELPVGVADGGGLVVSPQKFVLSGGASHVVRLISLARPQEETLYRVYFEPVTTLDDGADDTRAVKGDVSVNLVWGVLVRVLPVVAQPRIEVVTPTSIENRGNVRVGVLDIGRCQQGPTPVSCVWHAVDSSVYPGQSLSVPDDVVPLSRSLLRVKYQVDSVKGIQTQEFPFN</sequence>
<name>A0AAW3PF84_9BURK</name>
<reference evidence="1 2" key="1">
    <citation type="submission" date="2015-11" db="EMBL/GenBank/DDBJ databases">
        <title>Expanding the genomic diversity of Burkholderia species for the development of highly accurate diagnostics.</title>
        <authorList>
            <person name="Sahl J."/>
            <person name="Keim P."/>
            <person name="Wagner D."/>
        </authorList>
    </citation>
    <scope>NUCLEOTIDE SEQUENCE [LARGE SCALE GENOMIC DNA]</scope>
    <source>
        <strain evidence="1 2">MSMB378WGS</strain>
    </source>
</reference>
<organism evidence="1 2">
    <name type="scientific">Burkholderia diffusa</name>
    <dbReference type="NCBI Taxonomy" id="488732"/>
    <lineage>
        <taxon>Bacteria</taxon>
        <taxon>Pseudomonadati</taxon>
        <taxon>Pseudomonadota</taxon>
        <taxon>Betaproteobacteria</taxon>
        <taxon>Burkholderiales</taxon>
        <taxon>Burkholderiaceae</taxon>
        <taxon>Burkholderia</taxon>
        <taxon>Burkholderia cepacia complex</taxon>
    </lineage>
</organism>
<protein>
    <recommendedName>
        <fullName evidence="3">Fimbrial protein</fullName>
    </recommendedName>
</protein>
<evidence type="ECO:0000313" key="2">
    <source>
        <dbReference type="Proteomes" id="UP000063236"/>
    </source>
</evidence>
<gene>
    <name evidence="1" type="ORF">WL88_18800</name>
</gene>
<proteinExistence type="predicted"/>
<dbReference type="InterPro" id="IPR008962">
    <property type="entry name" value="PapD-like_sf"/>
</dbReference>
<evidence type="ECO:0008006" key="3">
    <source>
        <dbReference type="Google" id="ProtNLM"/>
    </source>
</evidence>
<comment type="caution">
    <text evidence="1">The sequence shown here is derived from an EMBL/GenBank/DDBJ whole genome shotgun (WGS) entry which is preliminary data.</text>
</comment>
<dbReference type="Proteomes" id="UP000063236">
    <property type="component" value="Unassembled WGS sequence"/>
</dbReference>
<dbReference type="SUPFAM" id="SSF49354">
    <property type="entry name" value="PapD-like"/>
    <property type="match status" value="1"/>
</dbReference>
<dbReference type="Gene3D" id="2.60.40.10">
    <property type="entry name" value="Immunoglobulins"/>
    <property type="match status" value="1"/>
</dbReference>
<evidence type="ECO:0000313" key="1">
    <source>
        <dbReference type="EMBL" id="KWF51935.1"/>
    </source>
</evidence>
<dbReference type="EMBL" id="LPJV01000036">
    <property type="protein sequence ID" value="KWF51935.1"/>
    <property type="molecule type" value="Genomic_DNA"/>
</dbReference>
<dbReference type="InterPro" id="IPR013783">
    <property type="entry name" value="Ig-like_fold"/>
</dbReference>
<accession>A0AAW3PF84</accession>